<accession>A0AAF0GPB5</accession>
<keyword evidence="2" id="KW-1185">Reference proteome</keyword>
<name>A0AAF0GPB5_9CAUD</name>
<gene>
    <name evidence="1" type="primary">33</name>
    <name evidence="1" type="ORF">SEA_TROGGLEHUMPER_33</name>
</gene>
<dbReference type="EMBL" id="OQ709222">
    <property type="protein sequence ID" value="WGH21917.1"/>
    <property type="molecule type" value="Genomic_DNA"/>
</dbReference>
<evidence type="ECO:0000313" key="1">
    <source>
        <dbReference type="EMBL" id="WGH21917.1"/>
    </source>
</evidence>
<sequence length="155" mass="16517">MPYFDKTPTPAMAPIGRNQWLRSTEGLRVESYTVYAPSVPDVTIDGEVRKILQAGVAMAKITSGPGAGKVGPFQAGVTDGRQTVANLVGINETYEPWRLLPQQGSPQDVEIGVAYVATGVQGWCSELDAAGLFIPLTNTTADALRSVKGVDILFH</sequence>
<proteinExistence type="predicted"/>
<organism evidence="1 2">
    <name type="scientific">Rhodococcus phage Trogglehumper</name>
    <dbReference type="NCBI Taxonomy" id="3038381"/>
    <lineage>
        <taxon>Viruses</taxon>
        <taxon>Duplodnaviria</taxon>
        <taxon>Heunggongvirae</taxon>
        <taxon>Uroviricota</taxon>
        <taxon>Caudoviricetes</taxon>
        <taxon>Caudoviricetes incertae sedis</taxon>
        <taxon>Trogglehumpervirus</taxon>
        <taxon>Trogglehumpervirus trogglehumper</taxon>
    </lineage>
</organism>
<protein>
    <submittedName>
        <fullName evidence="1">LamD-like capsid decoration protein</fullName>
    </submittedName>
</protein>
<reference evidence="1" key="1">
    <citation type="submission" date="2023-03" db="EMBL/GenBank/DDBJ databases">
        <authorList>
            <person name="Aguilar E."/>
            <person name="Antigua R."/>
            <person name="Antonino C."/>
            <person name="Bisram R."/>
            <person name="Chen J."/>
            <person name="Davilmar B."/>
            <person name="Del R.K."/>
            <person name="Germosen J."/>
            <person name="Hernandez J."/>
            <person name="Kelloggs L."/>
            <person name="Lema C."/>
            <person name="Li J."/>
            <person name="Melendez A."/>
            <person name="Mohammed I."/>
            <person name="Ryan A."/>
            <person name="Singh S."/>
            <person name="Tariq H."/>
            <person name="Golebiewska U.P."/>
            <person name="Russell D.A."/>
            <person name="Jacobs-Sera D."/>
            <person name="Hatfull G.F."/>
        </authorList>
    </citation>
    <scope>NUCLEOTIDE SEQUENCE</scope>
</reference>
<dbReference type="Proteomes" id="UP001242841">
    <property type="component" value="Segment"/>
</dbReference>
<evidence type="ECO:0000313" key="2">
    <source>
        <dbReference type="Proteomes" id="UP001242841"/>
    </source>
</evidence>